<reference evidence="5 6" key="1">
    <citation type="submission" date="2020-03" db="EMBL/GenBank/DDBJ databases">
        <title>Roseomonas selenitidurans sp. nov. isolated from urban soil.</title>
        <authorList>
            <person name="Liu H."/>
        </authorList>
    </citation>
    <scope>NUCLEOTIDE SEQUENCE [LARGE SCALE GENOMIC DNA]</scope>
    <source>
        <strain evidence="5 6">BU-1</strain>
    </source>
</reference>
<dbReference type="RefSeq" id="WP_168029108.1">
    <property type="nucleotide sequence ID" value="NZ_JAAVNE010000009.1"/>
</dbReference>
<feature type="domain" description="Tryptophan synthase beta chain-like PALP" evidence="4">
    <location>
        <begin position="11"/>
        <end position="310"/>
    </location>
</feature>
<keyword evidence="3" id="KW-0663">Pyridoxal phosphate</keyword>
<dbReference type="Pfam" id="PF00291">
    <property type="entry name" value="PALP"/>
    <property type="match status" value="1"/>
</dbReference>
<evidence type="ECO:0000259" key="4">
    <source>
        <dbReference type="Pfam" id="PF00291"/>
    </source>
</evidence>
<protein>
    <submittedName>
        <fullName evidence="5">Pyridoxal-phosphate dependent enzyme</fullName>
    </submittedName>
</protein>
<dbReference type="InterPro" id="IPR036052">
    <property type="entry name" value="TrpB-like_PALP_sf"/>
</dbReference>
<organism evidence="5 6">
    <name type="scientific">Falsiroseomonas selenitidurans</name>
    <dbReference type="NCBI Taxonomy" id="2716335"/>
    <lineage>
        <taxon>Bacteria</taxon>
        <taxon>Pseudomonadati</taxon>
        <taxon>Pseudomonadota</taxon>
        <taxon>Alphaproteobacteria</taxon>
        <taxon>Acetobacterales</taxon>
        <taxon>Roseomonadaceae</taxon>
        <taxon>Falsiroseomonas</taxon>
    </lineage>
</organism>
<dbReference type="InterPro" id="IPR001926">
    <property type="entry name" value="TrpB-like_PALP"/>
</dbReference>
<dbReference type="PIRSF" id="PIRSF006278">
    <property type="entry name" value="ACCD_DCysDesulf"/>
    <property type="match status" value="1"/>
</dbReference>
<dbReference type="EMBL" id="JAAVNE010000009">
    <property type="protein sequence ID" value="NKC30837.1"/>
    <property type="molecule type" value="Genomic_DNA"/>
</dbReference>
<comment type="caution">
    <text evidence="5">The sequence shown here is derived from an EMBL/GenBank/DDBJ whole genome shotgun (WGS) entry which is preliminary data.</text>
</comment>
<dbReference type="PANTHER" id="PTHR43780:SF2">
    <property type="entry name" value="1-AMINOCYCLOPROPANE-1-CARBOXYLATE DEAMINASE-RELATED"/>
    <property type="match status" value="1"/>
</dbReference>
<dbReference type="SUPFAM" id="SSF53686">
    <property type="entry name" value="Tryptophan synthase beta subunit-like PLP-dependent enzymes"/>
    <property type="match status" value="1"/>
</dbReference>
<accession>A0ABX1E4Z0</accession>
<gene>
    <name evidence="5" type="ORF">HEQ75_08175</name>
</gene>
<evidence type="ECO:0000256" key="3">
    <source>
        <dbReference type="ARBA" id="ARBA00022898"/>
    </source>
</evidence>
<evidence type="ECO:0000313" key="5">
    <source>
        <dbReference type="EMBL" id="NKC30837.1"/>
    </source>
</evidence>
<evidence type="ECO:0000256" key="1">
    <source>
        <dbReference type="ARBA" id="ARBA00001933"/>
    </source>
</evidence>
<evidence type="ECO:0000313" key="6">
    <source>
        <dbReference type="Proteomes" id="UP000787635"/>
    </source>
</evidence>
<comment type="cofactor">
    <cofactor evidence="1">
        <name>pyridoxal 5'-phosphate</name>
        <dbReference type="ChEBI" id="CHEBI:597326"/>
    </cofactor>
</comment>
<evidence type="ECO:0000256" key="2">
    <source>
        <dbReference type="ARBA" id="ARBA00008639"/>
    </source>
</evidence>
<dbReference type="PANTHER" id="PTHR43780">
    <property type="entry name" value="1-AMINOCYCLOPROPANE-1-CARBOXYLATE DEAMINASE-RELATED"/>
    <property type="match status" value="1"/>
</dbReference>
<name>A0ABX1E4Z0_9PROT</name>
<dbReference type="Gene3D" id="3.40.50.1100">
    <property type="match status" value="2"/>
</dbReference>
<dbReference type="Proteomes" id="UP000787635">
    <property type="component" value="Unassembled WGS sequence"/>
</dbReference>
<dbReference type="InterPro" id="IPR027278">
    <property type="entry name" value="ACCD_DCysDesulf"/>
</dbReference>
<proteinExistence type="inferred from homology"/>
<comment type="similarity">
    <text evidence="2">Belongs to the ACC deaminase/D-cysteine desulfhydrase family.</text>
</comment>
<sequence>MADPPRFPLLLQPTPYQPAPRLAAALGLGRLHVKREDLAGPALGGSKIRSLELILGAARAARADSVLAAGASQSHFCRALAGCAPRAGLACHLLLHGAQAPLGNLLLCRLFGADIGFTDASDPAIRAQLETRAAALRLAGGNPFLVHLAGETAPLAAAAWALAAEEMAADFEAAGSAPDLLVLACGAGLSLAGLALGFARYGLPVRLLGVSVRQPAARLRPWVEQVAARAAALLGWDEPAAMAAVTLTDDQRAPDHDGPGAPGLAAVHLAARTEGLVLDPAASAKALAGLAAAVGGLVPRGGAAALVHSGGAAALVHSGGLPGLLADSDAVAVGLARG</sequence>
<keyword evidence="6" id="KW-1185">Reference proteome</keyword>